<dbReference type="Proteomes" id="UP000775547">
    <property type="component" value="Unassembled WGS sequence"/>
</dbReference>
<dbReference type="OrthoDB" id="10484836at2759"/>
<keyword evidence="2" id="KW-1185">Reference proteome</keyword>
<gene>
    <name evidence="1" type="ORF">DXG03_008084</name>
</gene>
<dbReference type="EMBL" id="JABCKV010000064">
    <property type="protein sequence ID" value="KAG5644606.1"/>
    <property type="molecule type" value="Genomic_DNA"/>
</dbReference>
<sequence>MPPPPILAMLQFLQYGVTSRGSQVRSLYGRFLIKRHAIAFKPTNPSSLCLDTRLTPRLPDIFAEWAAHATGDLLRVLTYSVPPGSPGMTILAAYTYLKCCLCEQVRSFSHAIFHSCTNKRLIPNSSLSIDQPFEAIARSAYKRQRWSPAVFSIDDGSIIRMQLLFNAACRGCVRHTTTIEMNKLVARLVCKFCPNKPMAWRTAVRLDPPHRVRLTDGLNLKLYHCLTSHRGEEDDKVTWTSILPKNVPKDQTDDWALSDQLYDAERSWACAHCNPYDGMLYDVPTQTKDNVIKHARSHTATPVLGRDFYRVVDAKPFLVLPASW</sequence>
<dbReference type="AlphaFoldDB" id="A0A9P7KAH1"/>
<accession>A0A9P7KAH1</accession>
<reference evidence="1" key="2">
    <citation type="submission" date="2021-10" db="EMBL/GenBank/DDBJ databases">
        <title>Phylogenomics reveals ancestral predisposition of the termite-cultivated fungus Termitomyces towards a domesticated lifestyle.</title>
        <authorList>
            <person name="Auxier B."/>
            <person name="Grum-Grzhimaylo A."/>
            <person name="Cardenas M.E."/>
            <person name="Lodge J.D."/>
            <person name="Laessoe T."/>
            <person name="Pedersen O."/>
            <person name="Smith M.E."/>
            <person name="Kuyper T.W."/>
            <person name="Franco-Molano E.A."/>
            <person name="Baroni T.J."/>
            <person name="Aanen D.K."/>
        </authorList>
    </citation>
    <scope>NUCLEOTIDE SEQUENCE</scope>
    <source>
        <strain evidence="1">AP01</strain>
        <tissue evidence="1">Mycelium</tissue>
    </source>
</reference>
<evidence type="ECO:0000313" key="2">
    <source>
        <dbReference type="Proteomes" id="UP000775547"/>
    </source>
</evidence>
<protein>
    <submittedName>
        <fullName evidence="1">Uncharacterized protein</fullName>
    </submittedName>
</protein>
<reference evidence="1" key="1">
    <citation type="submission" date="2020-07" db="EMBL/GenBank/DDBJ databases">
        <authorList>
            <person name="Nieuwenhuis M."/>
            <person name="Van De Peppel L.J.J."/>
        </authorList>
    </citation>
    <scope>NUCLEOTIDE SEQUENCE</scope>
    <source>
        <strain evidence="1">AP01</strain>
        <tissue evidence="1">Mycelium</tissue>
    </source>
</reference>
<evidence type="ECO:0000313" key="1">
    <source>
        <dbReference type="EMBL" id="KAG5644606.1"/>
    </source>
</evidence>
<comment type="caution">
    <text evidence="1">The sequence shown here is derived from an EMBL/GenBank/DDBJ whole genome shotgun (WGS) entry which is preliminary data.</text>
</comment>
<organism evidence="1 2">
    <name type="scientific">Asterophora parasitica</name>
    <dbReference type="NCBI Taxonomy" id="117018"/>
    <lineage>
        <taxon>Eukaryota</taxon>
        <taxon>Fungi</taxon>
        <taxon>Dikarya</taxon>
        <taxon>Basidiomycota</taxon>
        <taxon>Agaricomycotina</taxon>
        <taxon>Agaricomycetes</taxon>
        <taxon>Agaricomycetidae</taxon>
        <taxon>Agaricales</taxon>
        <taxon>Tricholomatineae</taxon>
        <taxon>Lyophyllaceae</taxon>
        <taxon>Asterophora</taxon>
    </lineage>
</organism>
<proteinExistence type="predicted"/>
<name>A0A9P7KAH1_9AGAR</name>